<dbReference type="InterPro" id="IPR003395">
    <property type="entry name" value="RecF/RecN/SMC_N"/>
</dbReference>
<evidence type="ECO:0000256" key="1">
    <source>
        <dbReference type="ARBA" id="ARBA00003618"/>
    </source>
</evidence>
<protein>
    <recommendedName>
        <fullName evidence="3 9">DNA repair protein RecN</fullName>
    </recommendedName>
    <alternativeName>
        <fullName evidence="8 9">Recombination protein N</fullName>
    </alternativeName>
</protein>
<dbReference type="STRING" id="39490.ERS852448_00097"/>
<dbReference type="RefSeq" id="WP_055288849.1">
    <property type="nucleotide sequence ID" value="NZ_CP173382.1"/>
</dbReference>
<feature type="domain" description="RecF/RecN/SMC N-terminal" evidence="11">
    <location>
        <begin position="6"/>
        <end position="507"/>
    </location>
</feature>
<dbReference type="GO" id="GO:0006281">
    <property type="term" value="P:DNA repair"/>
    <property type="evidence" value="ECO:0007669"/>
    <property type="project" value="UniProtKB-KW"/>
</dbReference>
<dbReference type="Gene3D" id="3.40.50.300">
    <property type="entry name" value="P-loop containing nucleotide triphosphate hydrolases"/>
    <property type="match status" value="2"/>
</dbReference>
<dbReference type="InterPro" id="IPR027417">
    <property type="entry name" value="P-loop_NTPase"/>
</dbReference>
<dbReference type="PANTHER" id="PTHR11059:SF0">
    <property type="entry name" value="DNA REPAIR PROTEIN RECN"/>
    <property type="match status" value="1"/>
</dbReference>
<dbReference type="AlphaFoldDB" id="A0A173QYT5"/>
<evidence type="ECO:0000259" key="11">
    <source>
        <dbReference type="Pfam" id="PF02463"/>
    </source>
</evidence>
<keyword evidence="6" id="KW-0067">ATP-binding</keyword>
<gene>
    <name evidence="12" type="primary">recN</name>
    <name evidence="12" type="ORF">ERS852448_00097</name>
</gene>
<feature type="coiled-coil region" evidence="10">
    <location>
        <begin position="257"/>
        <end position="284"/>
    </location>
</feature>
<dbReference type="GO" id="GO:0043590">
    <property type="term" value="C:bacterial nucleoid"/>
    <property type="evidence" value="ECO:0007669"/>
    <property type="project" value="TreeGrafter"/>
</dbReference>
<sequence length="558" mass="62798">MLLNLHVKNLALIEESEVSFGSGLNILSGETGAGKSIIIGSVNLALGGKVSRSMLRENAEFALVELIFSIENEAQAEVLRALDIFPENGEIIMSRKIYASGRSVSRINSETVSASVMRKVASLLIDIHGQHEHESLLAKRNHMKYLDDFAKRVLAERKKLLTEVYDEYTACRKKLEEASLDAKQQARELSFLQYEIDEIDQADLKPGEDEALEADFKKMSHGRKITEAIAECQELCSEGNENAADLIGRSVRALHMVAQFDASMEALSGQLEEVENLFSDFNRELSGYASELNFSEEAFQQIEDRLNQINHLKAKYGKTIERILEARQEKEEKLDQLQHYEEYRQQLQENLSQAEAKLNQLCQEVTEIRKSYAKDLTAQTTAALQDLNFLDVRFEMEFSRLDHFTANGWDETRFMISTNPGEPLKPLDAVASGGELSRIMLALKTVLAEHDEIETLIFDEIDSGISGRTAQMVAEKIKMTGKNHQIICITHLPQIAAMADHHFLIEKTSSADSTISNIRPLEREESIQELARMLGGVKITDTVLQNAKEMKEMADAVR</sequence>
<evidence type="ECO:0000256" key="10">
    <source>
        <dbReference type="SAM" id="Coils"/>
    </source>
</evidence>
<keyword evidence="10" id="KW-0175">Coiled coil</keyword>
<keyword evidence="7 9" id="KW-0234">DNA repair</keyword>
<dbReference type="Proteomes" id="UP000095492">
    <property type="component" value="Unassembled WGS sequence"/>
</dbReference>
<dbReference type="NCBIfam" id="TIGR00634">
    <property type="entry name" value="recN"/>
    <property type="match status" value="1"/>
</dbReference>
<evidence type="ECO:0000256" key="2">
    <source>
        <dbReference type="ARBA" id="ARBA00009441"/>
    </source>
</evidence>
<dbReference type="GO" id="GO:0006310">
    <property type="term" value="P:DNA recombination"/>
    <property type="evidence" value="ECO:0007669"/>
    <property type="project" value="InterPro"/>
</dbReference>
<evidence type="ECO:0000256" key="5">
    <source>
        <dbReference type="ARBA" id="ARBA00022763"/>
    </source>
</evidence>
<keyword evidence="4" id="KW-0547">Nucleotide-binding</keyword>
<evidence type="ECO:0000256" key="9">
    <source>
        <dbReference type="PIRNR" id="PIRNR003128"/>
    </source>
</evidence>
<dbReference type="InterPro" id="IPR004604">
    <property type="entry name" value="DNA_recomb/repair_RecN"/>
</dbReference>
<evidence type="ECO:0000256" key="8">
    <source>
        <dbReference type="ARBA" id="ARBA00033408"/>
    </source>
</evidence>
<keyword evidence="5 9" id="KW-0227">DNA damage</keyword>
<name>A0A173QYT5_EUBRA</name>
<dbReference type="GO" id="GO:0009432">
    <property type="term" value="P:SOS response"/>
    <property type="evidence" value="ECO:0007669"/>
    <property type="project" value="TreeGrafter"/>
</dbReference>
<comment type="similarity">
    <text evidence="2 9">Belongs to the RecN family.</text>
</comment>
<dbReference type="SUPFAM" id="SSF52540">
    <property type="entry name" value="P-loop containing nucleoside triphosphate hydrolases"/>
    <property type="match status" value="1"/>
</dbReference>
<evidence type="ECO:0000313" key="13">
    <source>
        <dbReference type="Proteomes" id="UP000095492"/>
    </source>
</evidence>
<dbReference type="OrthoDB" id="9806954at2"/>
<proteinExistence type="inferred from homology"/>
<evidence type="ECO:0000256" key="3">
    <source>
        <dbReference type="ARBA" id="ARBA00021315"/>
    </source>
</evidence>
<organism evidence="12 13">
    <name type="scientific">Eubacterium ramulus</name>
    <dbReference type="NCBI Taxonomy" id="39490"/>
    <lineage>
        <taxon>Bacteria</taxon>
        <taxon>Bacillati</taxon>
        <taxon>Bacillota</taxon>
        <taxon>Clostridia</taxon>
        <taxon>Eubacteriales</taxon>
        <taxon>Eubacteriaceae</taxon>
        <taxon>Eubacterium</taxon>
    </lineage>
</organism>
<dbReference type="PANTHER" id="PTHR11059">
    <property type="entry name" value="DNA REPAIR PROTEIN RECN"/>
    <property type="match status" value="1"/>
</dbReference>
<dbReference type="EMBL" id="CYYA01000001">
    <property type="protein sequence ID" value="CUM70782.1"/>
    <property type="molecule type" value="Genomic_DNA"/>
</dbReference>
<evidence type="ECO:0000313" key="12">
    <source>
        <dbReference type="EMBL" id="CUM70782.1"/>
    </source>
</evidence>
<dbReference type="GeneID" id="97390550"/>
<dbReference type="GO" id="GO:0005524">
    <property type="term" value="F:ATP binding"/>
    <property type="evidence" value="ECO:0007669"/>
    <property type="project" value="UniProtKB-KW"/>
</dbReference>
<evidence type="ECO:0000256" key="6">
    <source>
        <dbReference type="ARBA" id="ARBA00022840"/>
    </source>
</evidence>
<evidence type="ECO:0000256" key="4">
    <source>
        <dbReference type="ARBA" id="ARBA00022741"/>
    </source>
</evidence>
<reference evidence="12 13" key="1">
    <citation type="submission" date="2015-09" db="EMBL/GenBank/DDBJ databases">
        <authorList>
            <consortium name="Pathogen Informatics"/>
        </authorList>
    </citation>
    <scope>NUCLEOTIDE SEQUENCE [LARGE SCALE GENOMIC DNA]</scope>
    <source>
        <strain evidence="12 13">2789STDY5608891</strain>
    </source>
</reference>
<feature type="coiled-coil region" evidence="10">
    <location>
        <begin position="320"/>
        <end position="371"/>
    </location>
</feature>
<evidence type="ECO:0000256" key="7">
    <source>
        <dbReference type="ARBA" id="ARBA00023204"/>
    </source>
</evidence>
<dbReference type="FunFam" id="3.40.50.300:FF:000356">
    <property type="entry name" value="DNA repair protein RecN"/>
    <property type="match status" value="1"/>
</dbReference>
<comment type="function">
    <text evidence="1 9">May be involved in recombinational repair of damaged DNA.</text>
</comment>
<accession>A0A173QYT5</accession>
<dbReference type="Pfam" id="PF02463">
    <property type="entry name" value="SMC_N"/>
    <property type="match status" value="1"/>
</dbReference>
<dbReference type="CDD" id="cd03241">
    <property type="entry name" value="ABC_RecN"/>
    <property type="match status" value="2"/>
</dbReference>
<dbReference type="PIRSF" id="PIRSF003128">
    <property type="entry name" value="RecN"/>
    <property type="match status" value="1"/>
</dbReference>